<gene>
    <name evidence="2" type="ORF">COY31_01900</name>
</gene>
<evidence type="ECO:0000313" key="3">
    <source>
        <dbReference type="Proteomes" id="UP000230553"/>
    </source>
</evidence>
<dbReference type="AlphaFoldDB" id="A0A2M7TGG8"/>
<reference evidence="3" key="1">
    <citation type="submission" date="2017-09" db="EMBL/GenBank/DDBJ databases">
        <title>Depth-based differentiation of microbial function through sediment-hosted aquifers and enrichment of novel symbionts in the deep terrestrial subsurface.</title>
        <authorList>
            <person name="Probst A.J."/>
            <person name="Ladd B."/>
            <person name="Jarett J.K."/>
            <person name="Geller-Mcgrath D.E."/>
            <person name="Sieber C.M.K."/>
            <person name="Emerson J.B."/>
            <person name="Anantharaman K."/>
            <person name="Thomas B.C."/>
            <person name="Malmstrom R."/>
            <person name="Stieglmeier M."/>
            <person name="Klingl A."/>
            <person name="Woyke T."/>
            <person name="Ryan C.M."/>
            <person name="Banfield J.F."/>
        </authorList>
    </citation>
    <scope>NUCLEOTIDE SEQUENCE [LARGE SCALE GENOMIC DNA]</scope>
</reference>
<keyword evidence="1" id="KW-0472">Membrane</keyword>
<name>A0A2M7TGG8_9BACT</name>
<sequence length="163" mass="18940">MFKKSFKKFDFRGFVDFIYELVDKYGMYEVRFYPEHRELFSELQLAHIAPSRSINNQNGFAWAWKQKRNEVKKVSFDLFAKAGSPKITMSIDLDKKFISLDKIDGLSVVQIEEVIENTLIISDGWFGKLPSLIKRYLIQITVGIIITVIGGVILRLVLQSYSY</sequence>
<keyword evidence="1" id="KW-0812">Transmembrane</keyword>
<keyword evidence="1" id="KW-1133">Transmembrane helix</keyword>
<accession>A0A2M7TGG8</accession>
<organism evidence="2 3">
    <name type="scientific">Candidatus Wolfebacteria bacterium CG_4_10_14_0_2_um_filter_39_18</name>
    <dbReference type="NCBI Taxonomy" id="1975061"/>
    <lineage>
        <taxon>Bacteria</taxon>
        <taxon>Candidatus Wolfeibacteriota</taxon>
    </lineage>
</organism>
<comment type="caution">
    <text evidence="2">The sequence shown here is derived from an EMBL/GenBank/DDBJ whole genome shotgun (WGS) entry which is preliminary data.</text>
</comment>
<dbReference type="EMBL" id="PFNM01000037">
    <property type="protein sequence ID" value="PIZ44757.1"/>
    <property type="molecule type" value="Genomic_DNA"/>
</dbReference>
<evidence type="ECO:0000313" key="2">
    <source>
        <dbReference type="EMBL" id="PIZ44757.1"/>
    </source>
</evidence>
<protein>
    <submittedName>
        <fullName evidence="2">Uncharacterized protein</fullName>
    </submittedName>
</protein>
<dbReference type="Proteomes" id="UP000230553">
    <property type="component" value="Unassembled WGS sequence"/>
</dbReference>
<proteinExistence type="predicted"/>
<evidence type="ECO:0000256" key="1">
    <source>
        <dbReference type="SAM" id="Phobius"/>
    </source>
</evidence>
<feature type="transmembrane region" description="Helical" evidence="1">
    <location>
        <begin position="136"/>
        <end position="158"/>
    </location>
</feature>